<evidence type="ECO:0000256" key="1">
    <source>
        <dbReference type="ARBA" id="ARBA00022630"/>
    </source>
</evidence>
<keyword evidence="2 6" id="KW-0288">FMN</keyword>
<evidence type="ECO:0000256" key="2">
    <source>
        <dbReference type="ARBA" id="ARBA00022643"/>
    </source>
</evidence>
<evidence type="ECO:0000259" key="8">
    <source>
        <dbReference type="Pfam" id="PF00296"/>
    </source>
</evidence>
<comment type="caution">
    <text evidence="9">The sequence shown here is derived from an EMBL/GenBank/DDBJ whole genome shotgun (WGS) entry which is preliminary data.</text>
</comment>
<dbReference type="SUPFAM" id="SSF51679">
    <property type="entry name" value="Bacterial luciferase-like"/>
    <property type="match status" value="1"/>
</dbReference>
<keyword evidence="1 6" id="KW-0285">Flavoprotein</keyword>
<evidence type="ECO:0000256" key="6">
    <source>
        <dbReference type="PIRSR" id="PIRSR000337-1"/>
    </source>
</evidence>
<feature type="domain" description="Luciferase-like" evidence="8">
    <location>
        <begin position="27"/>
        <end position="385"/>
    </location>
</feature>
<dbReference type="InterPro" id="IPR051260">
    <property type="entry name" value="Diverse_substr_monoxygenases"/>
</dbReference>
<keyword evidence="4 9" id="KW-0503">Monooxygenase</keyword>
<organism evidence="9 10">
    <name type="scientific">Nakamurella endophytica</name>
    <dbReference type="NCBI Taxonomy" id="1748367"/>
    <lineage>
        <taxon>Bacteria</taxon>
        <taxon>Bacillati</taxon>
        <taxon>Actinomycetota</taxon>
        <taxon>Actinomycetes</taxon>
        <taxon>Nakamurellales</taxon>
        <taxon>Nakamurellaceae</taxon>
        <taxon>Nakamurella</taxon>
    </lineage>
</organism>
<dbReference type="PANTHER" id="PTHR30011:SF16">
    <property type="entry name" value="C2H2 FINGER DOMAIN TRANSCRIPTION FACTOR (EUROFUNG)-RELATED"/>
    <property type="match status" value="1"/>
</dbReference>
<accession>A0A917SP44</accession>
<feature type="binding site" evidence="6">
    <location>
        <position position="145"/>
    </location>
    <ligand>
        <name>FMN</name>
        <dbReference type="ChEBI" id="CHEBI:58210"/>
    </ligand>
</feature>
<dbReference type="Gene3D" id="3.20.20.30">
    <property type="entry name" value="Luciferase-like domain"/>
    <property type="match status" value="1"/>
</dbReference>
<feature type="binding site" evidence="6">
    <location>
        <position position="149"/>
    </location>
    <ligand>
        <name>FMN</name>
        <dbReference type="ChEBI" id="CHEBI:58210"/>
    </ligand>
</feature>
<evidence type="ECO:0000313" key="9">
    <source>
        <dbReference type="EMBL" id="GGL92093.1"/>
    </source>
</evidence>
<protein>
    <submittedName>
        <fullName evidence="9">Monooxygenase</fullName>
    </submittedName>
</protein>
<dbReference type="PIRSF" id="PIRSF000337">
    <property type="entry name" value="NTA_MOA"/>
    <property type="match status" value="1"/>
</dbReference>
<dbReference type="NCBIfam" id="TIGR03860">
    <property type="entry name" value="FMN_nitrolo"/>
    <property type="match status" value="1"/>
</dbReference>
<feature type="binding site" evidence="6">
    <location>
        <position position="95"/>
    </location>
    <ligand>
        <name>FMN</name>
        <dbReference type="ChEBI" id="CHEBI:58210"/>
    </ligand>
</feature>
<dbReference type="CDD" id="cd01095">
    <property type="entry name" value="Nitrilotriacetate_monoxgenase"/>
    <property type="match status" value="1"/>
</dbReference>
<feature type="binding site" evidence="6">
    <location>
        <position position="220"/>
    </location>
    <ligand>
        <name>FMN</name>
        <dbReference type="ChEBI" id="CHEBI:58210"/>
    </ligand>
</feature>
<dbReference type="Proteomes" id="UP000655208">
    <property type="component" value="Unassembled WGS sequence"/>
</dbReference>
<keyword evidence="3" id="KW-0560">Oxidoreductase</keyword>
<name>A0A917SP44_9ACTN</name>
<evidence type="ECO:0000256" key="4">
    <source>
        <dbReference type="ARBA" id="ARBA00023033"/>
    </source>
</evidence>
<dbReference type="InterPro" id="IPR016215">
    <property type="entry name" value="NTA_MOA"/>
</dbReference>
<evidence type="ECO:0000256" key="3">
    <source>
        <dbReference type="ARBA" id="ARBA00023002"/>
    </source>
</evidence>
<dbReference type="EMBL" id="BMNA01000002">
    <property type="protein sequence ID" value="GGL92093.1"/>
    <property type="molecule type" value="Genomic_DNA"/>
</dbReference>
<reference evidence="9" key="2">
    <citation type="submission" date="2020-09" db="EMBL/GenBank/DDBJ databases">
        <authorList>
            <person name="Sun Q."/>
            <person name="Zhou Y."/>
        </authorList>
    </citation>
    <scope>NUCLEOTIDE SEQUENCE</scope>
    <source>
        <strain evidence="9">CGMCC 4.7308</strain>
    </source>
</reference>
<dbReference type="RefSeq" id="WP_188940391.1">
    <property type="nucleotide sequence ID" value="NZ_BMNA01000002.1"/>
</dbReference>
<keyword evidence="10" id="KW-1185">Reference proteome</keyword>
<reference evidence="9" key="1">
    <citation type="journal article" date="2014" name="Int. J. Syst. Evol. Microbiol.">
        <title>Complete genome sequence of Corynebacterium casei LMG S-19264T (=DSM 44701T), isolated from a smear-ripened cheese.</title>
        <authorList>
            <consortium name="US DOE Joint Genome Institute (JGI-PGF)"/>
            <person name="Walter F."/>
            <person name="Albersmeier A."/>
            <person name="Kalinowski J."/>
            <person name="Ruckert C."/>
        </authorList>
    </citation>
    <scope>NUCLEOTIDE SEQUENCE</scope>
    <source>
        <strain evidence="9">CGMCC 4.7308</strain>
    </source>
</reference>
<dbReference type="PANTHER" id="PTHR30011">
    <property type="entry name" value="ALKANESULFONATE MONOOXYGENASE-RELATED"/>
    <property type="match status" value="1"/>
</dbReference>
<evidence type="ECO:0000313" key="10">
    <source>
        <dbReference type="Proteomes" id="UP000655208"/>
    </source>
</evidence>
<sequence length="448" mass="48884">MSARQLHFNAFVWPNGYHESAWRVVGDDGQDVLRLPYYADLARLAERGLMDSVFLADNIAIAEYRVTHLPQTQFDPISVLSALAAVTTRIGLIGTGSTTYNKPWDLARRFATLDHLSGGRAGWNIVTTMTPLAAANYGEPPLPQHADRYARAHEFVDVAIRAWDSWDDDAVIADRARGVWGDRSKLHAPHFHGRHYDVEGILPFPRSPQGRPVLVQAGQSADGIALAARYAELVFSGPPSIEAAAAFRRRLDEQVVAAGRDPAHVTLLPALMITLGGTEAEARARAGRLEELASADFRWQNALYTAGLDPDAFDPDAPLPASLWADPSTVSERARQLFAAAQARPQVPLREVAQQVTGGAGQMHFVGTPEQLADHVLAWQDAGASDGFTLMGSTLPYELTAFVDHVVPLLQRRGRYRTEYTGATLREHLGLPRPRAGAMDPDDPSTAD</sequence>
<evidence type="ECO:0000256" key="5">
    <source>
        <dbReference type="ARBA" id="ARBA00033748"/>
    </source>
</evidence>
<dbReference type="Pfam" id="PF00296">
    <property type="entry name" value="Bac_luciferase"/>
    <property type="match status" value="1"/>
</dbReference>
<comment type="similarity">
    <text evidence="5">Belongs to the NtaA/SnaA/DszA monooxygenase family.</text>
</comment>
<feature type="binding site" evidence="6">
    <location>
        <position position="57"/>
    </location>
    <ligand>
        <name>FMN</name>
        <dbReference type="ChEBI" id="CHEBI:58210"/>
    </ligand>
</feature>
<dbReference type="GO" id="GO:0016705">
    <property type="term" value="F:oxidoreductase activity, acting on paired donors, with incorporation or reduction of molecular oxygen"/>
    <property type="evidence" value="ECO:0007669"/>
    <property type="project" value="InterPro"/>
</dbReference>
<feature type="region of interest" description="Disordered" evidence="7">
    <location>
        <begin position="427"/>
        <end position="448"/>
    </location>
</feature>
<dbReference type="GO" id="GO:0004497">
    <property type="term" value="F:monooxygenase activity"/>
    <property type="evidence" value="ECO:0007669"/>
    <property type="project" value="UniProtKB-KW"/>
</dbReference>
<dbReference type="InterPro" id="IPR011251">
    <property type="entry name" value="Luciferase-like_dom"/>
</dbReference>
<proteinExistence type="inferred from homology"/>
<evidence type="ECO:0000256" key="7">
    <source>
        <dbReference type="SAM" id="MobiDB-lite"/>
    </source>
</evidence>
<gene>
    <name evidence="9" type="ORF">GCM10011594_09800</name>
</gene>
<dbReference type="InterPro" id="IPR036661">
    <property type="entry name" value="Luciferase-like_sf"/>
</dbReference>
<dbReference type="AlphaFoldDB" id="A0A917SP44"/>